<evidence type="ECO:0000313" key="1">
    <source>
        <dbReference type="EMBL" id="KAA0021177.1"/>
    </source>
</evidence>
<proteinExistence type="predicted"/>
<evidence type="ECO:0000313" key="2">
    <source>
        <dbReference type="Proteomes" id="UP000322244"/>
    </source>
</evidence>
<dbReference type="AlphaFoldDB" id="A0A5A7S8D0"/>
<gene>
    <name evidence="1" type="ORF">FOY51_19890</name>
</gene>
<dbReference type="EMBL" id="VLNY01000011">
    <property type="protein sequence ID" value="KAA0021177.1"/>
    <property type="molecule type" value="Genomic_DNA"/>
</dbReference>
<dbReference type="RefSeq" id="WP_149432010.1">
    <property type="nucleotide sequence ID" value="NZ_VLNY01000011.1"/>
</dbReference>
<dbReference type="PANTHER" id="PTHR34290">
    <property type="entry name" value="SI:CH73-390P7.2"/>
    <property type="match status" value="1"/>
</dbReference>
<dbReference type="Pfam" id="PF04134">
    <property type="entry name" value="DCC1-like"/>
    <property type="match status" value="1"/>
</dbReference>
<dbReference type="PANTHER" id="PTHR34290:SF2">
    <property type="entry name" value="OS04G0668800 PROTEIN"/>
    <property type="match status" value="1"/>
</dbReference>
<dbReference type="InterPro" id="IPR007263">
    <property type="entry name" value="DCC1-like"/>
</dbReference>
<sequence>MPVSSTAAQRKYSAELLYDRDCGFCVKSAHFLQRIDRRGRVRIVALQQAGATERFGVSRDQALEQAWALDSRGERHAGAGAVNAVLSGAIGTRLPLLIYRLPGIRQLQDRVYRWVADNRYRLPGRGGTCAIDGN</sequence>
<keyword evidence="2" id="KW-1185">Reference proteome</keyword>
<protein>
    <submittedName>
        <fullName evidence="1">DUF393 domain-containing protein</fullName>
    </submittedName>
</protein>
<name>A0A5A7S8D0_9NOCA</name>
<dbReference type="InterPro" id="IPR044691">
    <property type="entry name" value="DCC1_Trx"/>
</dbReference>
<dbReference type="Proteomes" id="UP000322244">
    <property type="component" value="Unassembled WGS sequence"/>
</dbReference>
<organism evidence="1 2">
    <name type="scientific">Antrihabitans cavernicola</name>
    <dbReference type="NCBI Taxonomy" id="2495913"/>
    <lineage>
        <taxon>Bacteria</taxon>
        <taxon>Bacillati</taxon>
        <taxon>Actinomycetota</taxon>
        <taxon>Actinomycetes</taxon>
        <taxon>Mycobacteriales</taxon>
        <taxon>Nocardiaceae</taxon>
        <taxon>Antrihabitans</taxon>
    </lineage>
</organism>
<dbReference type="GO" id="GO:0015035">
    <property type="term" value="F:protein-disulfide reductase activity"/>
    <property type="evidence" value="ECO:0007669"/>
    <property type="project" value="InterPro"/>
</dbReference>
<comment type="caution">
    <text evidence="1">The sequence shown here is derived from an EMBL/GenBank/DDBJ whole genome shotgun (WGS) entry which is preliminary data.</text>
</comment>
<dbReference type="OrthoDB" id="9813713at2"/>
<accession>A0A5A7S8D0</accession>
<reference evidence="1 2" key="1">
    <citation type="submission" date="2019-07" db="EMBL/GenBank/DDBJ databases">
        <title>Rhodococcus cavernicolus sp. nov., isolated from a cave.</title>
        <authorList>
            <person name="Lee S.D."/>
        </authorList>
    </citation>
    <scope>NUCLEOTIDE SEQUENCE [LARGE SCALE GENOMIC DNA]</scope>
    <source>
        <strain evidence="1 2">C1-24</strain>
    </source>
</reference>